<keyword evidence="2" id="KW-0808">Transferase</keyword>
<dbReference type="GO" id="GO:0031405">
    <property type="term" value="F:lipoic acid binding"/>
    <property type="evidence" value="ECO:0007669"/>
    <property type="project" value="TreeGrafter"/>
</dbReference>
<comment type="caution">
    <text evidence="5">The sequence shown here is derived from an EMBL/GenBank/DDBJ whole genome shotgun (WGS) entry which is preliminary data.</text>
</comment>
<dbReference type="GO" id="GO:0016407">
    <property type="term" value="F:acetyltransferase activity"/>
    <property type="evidence" value="ECO:0007669"/>
    <property type="project" value="TreeGrafter"/>
</dbReference>
<keyword evidence="3" id="KW-0012">Acyltransferase</keyword>
<dbReference type="Proteomes" id="UP000283644">
    <property type="component" value="Unassembled WGS sequence"/>
</dbReference>
<dbReference type="SUPFAM" id="SSF52777">
    <property type="entry name" value="CoA-dependent acyltransferases"/>
    <property type="match status" value="1"/>
</dbReference>
<dbReference type="Pfam" id="PF00198">
    <property type="entry name" value="2-oxoacid_dh"/>
    <property type="match status" value="1"/>
</dbReference>
<dbReference type="GO" id="GO:0005737">
    <property type="term" value="C:cytoplasm"/>
    <property type="evidence" value="ECO:0007669"/>
    <property type="project" value="TreeGrafter"/>
</dbReference>
<dbReference type="InterPro" id="IPR050743">
    <property type="entry name" value="2-oxoacid_DH_E2_comp"/>
</dbReference>
<keyword evidence="6" id="KW-1185">Reference proteome</keyword>
<evidence type="ECO:0000259" key="4">
    <source>
        <dbReference type="Pfam" id="PF00198"/>
    </source>
</evidence>
<evidence type="ECO:0000256" key="2">
    <source>
        <dbReference type="ARBA" id="ARBA00022679"/>
    </source>
</evidence>
<accession>A0A417XXS2</accession>
<proteinExistence type="predicted"/>
<evidence type="ECO:0000313" key="5">
    <source>
        <dbReference type="EMBL" id="RHW24947.1"/>
    </source>
</evidence>
<evidence type="ECO:0000256" key="1">
    <source>
        <dbReference type="ARBA" id="ARBA00001938"/>
    </source>
</evidence>
<evidence type="ECO:0000256" key="3">
    <source>
        <dbReference type="ARBA" id="ARBA00023315"/>
    </source>
</evidence>
<dbReference type="OrthoDB" id="9805770at2"/>
<dbReference type="AlphaFoldDB" id="A0A417XXS2"/>
<organism evidence="5 6">
    <name type="scientific">Nocardioides immobilis</name>
    <dbReference type="NCBI Taxonomy" id="2049295"/>
    <lineage>
        <taxon>Bacteria</taxon>
        <taxon>Bacillati</taxon>
        <taxon>Actinomycetota</taxon>
        <taxon>Actinomycetes</taxon>
        <taxon>Propionibacteriales</taxon>
        <taxon>Nocardioidaceae</taxon>
        <taxon>Nocardioides</taxon>
    </lineage>
</organism>
<gene>
    <name evidence="5" type="ORF">D0Z08_22375</name>
</gene>
<reference evidence="5 6" key="1">
    <citation type="submission" date="2018-09" db="EMBL/GenBank/DDBJ databases">
        <title>Genome sequencing of Nocardioides immobilis CCTCC AB 2017083 for comparison to Nocardioides silvaticus.</title>
        <authorList>
            <person name="Li C."/>
            <person name="Wang G."/>
        </authorList>
    </citation>
    <scope>NUCLEOTIDE SEQUENCE [LARGE SCALE GENOMIC DNA]</scope>
    <source>
        <strain evidence="5 6">CCTCC AB 2017083</strain>
    </source>
</reference>
<feature type="domain" description="2-oxoacid dehydrogenase acyltransferase catalytic" evidence="4">
    <location>
        <begin position="69"/>
        <end position="221"/>
    </location>
</feature>
<dbReference type="Gene3D" id="3.30.559.10">
    <property type="entry name" value="Chloramphenicol acetyltransferase-like domain"/>
    <property type="match status" value="1"/>
</dbReference>
<dbReference type="PANTHER" id="PTHR43178">
    <property type="entry name" value="DIHYDROLIPOAMIDE ACETYLTRANSFERASE COMPONENT OF PYRUVATE DEHYDROGENASE COMPLEX"/>
    <property type="match status" value="1"/>
</dbReference>
<dbReference type="InterPro" id="IPR023213">
    <property type="entry name" value="CAT-like_dom_sf"/>
</dbReference>
<protein>
    <recommendedName>
        <fullName evidence="4">2-oxoacid dehydrogenase acyltransferase catalytic domain-containing protein</fullName>
    </recommendedName>
</protein>
<name>A0A417XXS2_9ACTN</name>
<dbReference type="InterPro" id="IPR001078">
    <property type="entry name" value="2-oxoacid_DH_actylTfrase"/>
</dbReference>
<sequence length="228" mass="24587">MRREPSCGRVVIEADDPYAGVDVIDDGPLIGVRRVIADRLGEAHRNVVPVTLHRELRAPVPGPRPYDGLVFAVVRALVDQPALNAAFASGRLRTFGEVNLGVAFDGPQGLVAPVIRGVHDMTYRELVAARRELGARVQDRRLALSDLVGGTFTVSNLGTLGVQHFTPVVNPPQVAILGVGAVRRVVDRSHMPVSLTFDHRVVDGAPAARFLVRVQHHLDNLQGGTAHL</sequence>
<dbReference type="PANTHER" id="PTHR43178:SF5">
    <property type="entry name" value="LIPOAMIDE ACYLTRANSFERASE COMPONENT OF BRANCHED-CHAIN ALPHA-KETO ACID DEHYDROGENASE COMPLEX, MITOCHONDRIAL"/>
    <property type="match status" value="1"/>
</dbReference>
<dbReference type="EMBL" id="QXGH01000028">
    <property type="protein sequence ID" value="RHW24947.1"/>
    <property type="molecule type" value="Genomic_DNA"/>
</dbReference>
<comment type="cofactor">
    <cofactor evidence="1">
        <name>(R)-lipoate</name>
        <dbReference type="ChEBI" id="CHEBI:83088"/>
    </cofactor>
</comment>
<evidence type="ECO:0000313" key="6">
    <source>
        <dbReference type="Proteomes" id="UP000283644"/>
    </source>
</evidence>